<dbReference type="GO" id="GO:0003684">
    <property type="term" value="F:damaged DNA binding"/>
    <property type="evidence" value="ECO:0007669"/>
    <property type="project" value="TreeGrafter"/>
</dbReference>
<dbReference type="EMBL" id="CAJPWZ010001674">
    <property type="protein sequence ID" value="CAG2220948.1"/>
    <property type="molecule type" value="Genomic_DNA"/>
</dbReference>
<comment type="similarity">
    <text evidence="2">Belongs to the DNA repair metallo-beta-lactamase (DRMBL) family.</text>
</comment>
<feature type="region of interest" description="Disordered" evidence="13">
    <location>
        <begin position="1058"/>
        <end position="1104"/>
    </location>
</feature>
<dbReference type="InterPro" id="IPR036866">
    <property type="entry name" value="RibonucZ/Hydroxyglut_hydro"/>
</dbReference>
<keyword evidence="4" id="KW-0255">Endonuclease</keyword>
<feature type="compositionally biased region" description="Basic and acidic residues" evidence="13">
    <location>
        <begin position="623"/>
        <end position="638"/>
    </location>
</feature>
<comment type="caution">
    <text evidence="15">The sequence shown here is derived from an EMBL/GenBank/DDBJ whole genome shotgun (WGS) entry which is preliminary data.</text>
</comment>
<reference evidence="15" key="1">
    <citation type="submission" date="2021-03" db="EMBL/GenBank/DDBJ databases">
        <authorList>
            <person name="Bekaert M."/>
        </authorList>
    </citation>
    <scope>NUCLEOTIDE SEQUENCE</scope>
</reference>
<keyword evidence="10" id="KW-0539">Nucleus</keyword>
<keyword evidence="6 15" id="KW-0378">Hydrolase</keyword>
<evidence type="ECO:0000259" key="14">
    <source>
        <dbReference type="Pfam" id="PF07522"/>
    </source>
</evidence>
<evidence type="ECO:0000256" key="13">
    <source>
        <dbReference type="SAM" id="MobiDB-lite"/>
    </source>
</evidence>
<keyword evidence="3" id="KW-0540">Nuclease</keyword>
<evidence type="ECO:0000256" key="11">
    <source>
        <dbReference type="ARBA" id="ARBA00039759"/>
    </source>
</evidence>
<feature type="region of interest" description="Disordered" evidence="13">
    <location>
        <begin position="998"/>
        <end position="1045"/>
    </location>
</feature>
<feature type="domain" description="DNA repair metallo-beta-lactamase" evidence="14">
    <location>
        <begin position="277"/>
        <end position="372"/>
    </location>
</feature>
<evidence type="ECO:0000256" key="8">
    <source>
        <dbReference type="ARBA" id="ARBA00023172"/>
    </source>
</evidence>
<dbReference type="GO" id="GO:0006310">
    <property type="term" value="P:DNA recombination"/>
    <property type="evidence" value="ECO:0007669"/>
    <property type="project" value="UniProtKB-KW"/>
</dbReference>
<evidence type="ECO:0000256" key="4">
    <source>
        <dbReference type="ARBA" id="ARBA00022759"/>
    </source>
</evidence>
<feature type="compositionally biased region" description="Polar residues" evidence="13">
    <location>
        <begin position="1094"/>
        <end position="1104"/>
    </location>
</feature>
<proteinExistence type="inferred from homology"/>
<dbReference type="GO" id="GO:0005634">
    <property type="term" value="C:nucleus"/>
    <property type="evidence" value="ECO:0007669"/>
    <property type="project" value="UniProtKB-SubCell"/>
</dbReference>
<keyword evidence="9" id="KW-0234">DNA repair</keyword>
<evidence type="ECO:0000256" key="5">
    <source>
        <dbReference type="ARBA" id="ARBA00022763"/>
    </source>
</evidence>
<dbReference type="Proteomes" id="UP000683360">
    <property type="component" value="Unassembled WGS sequence"/>
</dbReference>
<dbReference type="Gene3D" id="3.60.15.10">
    <property type="entry name" value="Ribonuclease Z/Hydroxyacylglutathione hydrolase-like"/>
    <property type="match status" value="1"/>
</dbReference>
<feature type="compositionally biased region" description="Polar residues" evidence="13">
    <location>
        <begin position="604"/>
        <end position="618"/>
    </location>
</feature>
<dbReference type="Gene3D" id="3.40.50.12650">
    <property type="match status" value="1"/>
</dbReference>
<evidence type="ECO:0000256" key="7">
    <source>
        <dbReference type="ARBA" id="ARBA00022839"/>
    </source>
</evidence>
<evidence type="ECO:0000256" key="10">
    <source>
        <dbReference type="ARBA" id="ARBA00023242"/>
    </source>
</evidence>
<evidence type="ECO:0000256" key="6">
    <source>
        <dbReference type="ARBA" id="ARBA00022801"/>
    </source>
</evidence>
<dbReference type="GO" id="GO:0000723">
    <property type="term" value="P:telomere maintenance"/>
    <property type="evidence" value="ECO:0007669"/>
    <property type="project" value="TreeGrafter"/>
</dbReference>
<evidence type="ECO:0000313" key="16">
    <source>
        <dbReference type="Proteomes" id="UP000683360"/>
    </source>
</evidence>
<organism evidence="15 16">
    <name type="scientific">Mytilus edulis</name>
    <name type="common">Blue mussel</name>
    <dbReference type="NCBI Taxonomy" id="6550"/>
    <lineage>
        <taxon>Eukaryota</taxon>
        <taxon>Metazoa</taxon>
        <taxon>Spiralia</taxon>
        <taxon>Lophotrochozoa</taxon>
        <taxon>Mollusca</taxon>
        <taxon>Bivalvia</taxon>
        <taxon>Autobranchia</taxon>
        <taxon>Pteriomorphia</taxon>
        <taxon>Mytilida</taxon>
        <taxon>Mytiloidea</taxon>
        <taxon>Mytilidae</taxon>
        <taxon>Mytilinae</taxon>
        <taxon>Mytilus</taxon>
    </lineage>
</organism>
<feature type="compositionally biased region" description="Polar residues" evidence="13">
    <location>
        <begin position="1016"/>
        <end position="1033"/>
    </location>
</feature>
<name>A0A8S3SQD6_MYTED</name>
<evidence type="ECO:0000256" key="3">
    <source>
        <dbReference type="ARBA" id="ARBA00022722"/>
    </source>
</evidence>
<keyword evidence="8" id="KW-0233">DNA recombination</keyword>
<feature type="region of interest" description="Disordered" evidence="13">
    <location>
        <begin position="532"/>
        <end position="581"/>
    </location>
</feature>
<evidence type="ECO:0000256" key="12">
    <source>
        <dbReference type="ARBA" id="ARBA00042677"/>
    </source>
</evidence>
<feature type="compositionally biased region" description="Basic and acidic residues" evidence="13">
    <location>
        <begin position="549"/>
        <end position="564"/>
    </location>
</feature>
<evidence type="ECO:0000313" key="15">
    <source>
        <dbReference type="EMBL" id="CAG2220948.1"/>
    </source>
</evidence>
<keyword evidence="5" id="KW-0227">DNA damage</keyword>
<evidence type="ECO:0000256" key="1">
    <source>
        <dbReference type="ARBA" id="ARBA00004123"/>
    </source>
</evidence>
<comment type="subcellular location">
    <subcellularLocation>
        <location evidence="1">Nucleus</location>
    </subcellularLocation>
</comment>
<evidence type="ECO:0000256" key="9">
    <source>
        <dbReference type="ARBA" id="ARBA00023204"/>
    </source>
</evidence>
<dbReference type="GO" id="GO:0004519">
    <property type="term" value="F:endonuclease activity"/>
    <property type="evidence" value="ECO:0007669"/>
    <property type="project" value="UniProtKB-KW"/>
</dbReference>
<keyword evidence="7" id="KW-0269">Exonuclease</keyword>
<dbReference type="OrthoDB" id="262529at2759"/>
<evidence type="ECO:0000256" key="2">
    <source>
        <dbReference type="ARBA" id="ARBA00010304"/>
    </source>
</evidence>
<feature type="compositionally biased region" description="Acidic residues" evidence="13">
    <location>
        <begin position="826"/>
        <end position="837"/>
    </location>
</feature>
<feature type="region of interest" description="Disordered" evidence="13">
    <location>
        <begin position="416"/>
        <end position="478"/>
    </location>
</feature>
<protein>
    <recommendedName>
        <fullName evidence="11">Protein artemis</fullName>
    </recommendedName>
    <alternativeName>
        <fullName evidence="12">DNA cross-link repair 1C protein</fullName>
    </alternativeName>
</protein>
<feature type="compositionally biased region" description="Acidic residues" evidence="13">
    <location>
        <begin position="1078"/>
        <end position="1087"/>
    </location>
</feature>
<keyword evidence="16" id="KW-1185">Reference proteome</keyword>
<dbReference type="GO" id="GO:0036297">
    <property type="term" value="P:interstrand cross-link repair"/>
    <property type="evidence" value="ECO:0007669"/>
    <property type="project" value="TreeGrafter"/>
</dbReference>
<feature type="region of interest" description="Disordered" evidence="13">
    <location>
        <begin position="851"/>
        <end position="874"/>
    </location>
</feature>
<feature type="region of interest" description="Disordered" evidence="13">
    <location>
        <begin position="602"/>
        <end position="638"/>
    </location>
</feature>
<sequence length="1104" mass="123770">MFQTPERCVVLNARLLECGEYQEEKCTLQSCTMSCFCGQMREYRNLSIDRFDGRNLKSKCFFLSHIHEDHTVGLDRPTFLEMLQASSDVFLYCSEVTKLLLLEKPKYSHLEHYVKVLPIDVPNEVSIPQQGSCKIGSVEVTLINASHCPGSVMFLFDGTEGICLYTGDFRWDSQQITNIPALHDKNGSVKHIDSLYIDTTFCHESSIYIPSREDSANAVYNLVKEWIGKGPNYVVHFKARTQYGHEHLMKEVSIKTGYKVYVSKEKCEIYKQIPGLEDIFTSDPSETPVHACKGKWPSDSLPWGKPAAELKVMVILPSTMYFTMLRNFDLSHIVIKKGFINRVCYSFHSSYTEVKDLVTYLQPKFVRPNVKPMLDETIMKVQGRLNEFLKLKNSKKIWTQKPRLLENSSDSIDLNFGTPEKVYPPAKKSRIMSEAETDEDEHSSYAGSNRSDSEMSDICELSGQEADQKNRPQSLSLPGQSLLDALDEHEFQESQGSKSDALECRVCIDDDDEQTTAVVVPTNTLEAGEYKIPEEEASDNSEGEMSGANKDDVVDNIDFDHDTTDDVQEPPSLSRCETLSTPGQSLLTAVDEMEAEVNEIGDSIINSKQPDRSNSNGNGWCKTEQKKDKPDSSQDDRVNTLKKNDELDYCEDDNLKTDKQNSLYALENDRLNIDRKENKTIIIGNERKDTKNIQNGSGSYEDNFINFLKNGNKNSNENRISKFNSDSEKEIDKMLSNERESESYVCLESNQSSNNRLNTSNHEVDITENKSNEVVTIIDSSCSTVCESLPQEVIVNEITNLESNSKSSRNNEKNQKEISSSYDLFGSDEESDVDDSDNEIMITEVCSDTFNSGNKSEKEVSSITTNSSNSKEKGNKEELLVNKMNTVTNCETNKGSKQIVDSNGRYNDCVVLDLESEDEEERSLLSGKLSRSNSLKSKDSVNCQISSIEKCVTKAVDKLFSGNCQNTAIDCDDLSDSEETLPPSGSQQSDASIETLSPFVSPVKSKPIVGPRSLDLMSSGSQSKKSPMKNQSIKPYLSPVKNQSPQKVVCQMGSMFIMNNESDKGEESAESSMIDLTASDDSDDNNDEDKNGADDSTQDYYVID</sequence>
<dbReference type="GO" id="GO:0035312">
    <property type="term" value="F:5'-3' DNA exonuclease activity"/>
    <property type="evidence" value="ECO:0007669"/>
    <property type="project" value="TreeGrafter"/>
</dbReference>
<dbReference type="PANTHER" id="PTHR23240:SF8">
    <property type="entry name" value="PROTEIN ARTEMIS"/>
    <property type="match status" value="1"/>
</dbReference>
<dbReference type="Pfam" id="PF23023">
    <property type="entry name" value="Anti-Pycsar_Apyc1"/>
    <property type="match status" value="1"/>
</dbReference>
<dbReference type="Pfam" id="PF07522">
    <property type="entry name" value="DRMBL"/>
    <property type="match status" value="1"/>
</dbReference>
<dbReference type="AlphaFoldDB" id="A0A8S3SQD6"/>
<gene>
    <name evidence="15" type="ORF">MEDL_34512</name>
</gene>
<feature type="region of interest" description="Disordered" evidence="13">
    <location>
        <begin position="803"/>
        <end position="837"/>
    </location>
</feature>
<dbReference type="PANTHER" id="PTHR23240">
    <property type="entry name" value="DNA CROSS-LINK REPAIR PROTEIN PSO2/SNM1-RELATED"/>
    <property type="match status" value="1"/>
</dbReference>
<dbReference type="SUPFAM" id="SSF56281">
    <property type="entry name" value="Metallo-hydrolase/oxidoreductase"/>
    <property type="match status" value="1"/>
</dbReference>
<dbReference type="GO" id="GO:0006303">
    <property type="term" value="P:double-strand break repair via nonhomologous end joining"/>
    <property type="evidence" value="ECO:0007669"/>
    <property type="project" value="TreeGrafter"/>
</dbReference>
<dbReference type="InterPro" id="IPR011084">
    <property type="entry name" value="DRMBL"/>
</dbReference>
<accession>A0A8S3SQD6</accession>